<dbReference type="OMA" id="HFRIDVQ"/>
<evidence type="ECO:0000259" key="17">
    <source>
        <dbReference type="Pfam" id="PF16209"/>
    </source>
</evidence>
<protein>
    <recommendedName>
        <fullName evidence="16">Phospholipid-transporting ATPase</fullName>
        <ecNumber evidence="16">7.6.2.1</ecNumber>
    </recommendedName>
</protein>
<evidence type="ECO:0000256" key="3">
    <source>
        <dbReference type="ARBA" id="ARBA00022448"/>
    </source>
</evidence>
<evidence type="ECO:0000259" key="18">
    <source>
        <dbReference type="Pfam" id="PF16212"/>
    </source>
</evidence>
<dbReference type="InterPro" id="IPR044492">
    <property type="entry name" value="P_typ_ATPase_HD_dom"/>
</dbReference>
<dbReference type="InterPro" id="IPR032630">
    <property type="entry name" value="P_typ_ATPase_c"/>
</dbReference>
<keyword evidence="4 16" id="KW-0812">Transmembrane</keyword>
<evidence type="ECO:0000256" key="5">
    <source>
        <dbReference type="ARBA" id="ARBA00022723"/>
    </source>
</evidence>
<evidence type="ECO:0000256" key="12">
    <source>
        <dbReference type="ARBA" id="ARBA00034036"/>
    </source>
</evidence>
<feature type="binding site" evidence="14">
    <location>
        <position position="433"/>
    </location>
    <ligand>
        <name>ATP</name>
        <dbReference type="ChEBI" id="CHEBI:30616"/>
    </ligand>
</feature>
<dbReference type="GeneID" id="24124581"/>
<dbReference type="GO" id="GO:0012505">
    <property type="term" value="C:endomembrane system"/>
    <property type="evidence" value="ECO:0007669"/>
    <property type="project" value="UniProtKB-SubCell"/>
</dbReference>
<evidence type="ECO:0000256" key="11">
    <source>
        <dbReference type="ARBA" id="ARBA00023136"/>
    </source>
</evidence>
<dbReference type="InterPro" id="IPR001757">
    <property type="entry name" value="P_typ_ATPase"/>
</dbReference>
<keyword evidence="8 15" id="KW-0460">Magnesium</keyword>
<evidence type="ECO:0000256" key="10">
    <source>
        <dbReference type="ARBA" id="ARBA00022989"/>
    </source>
</evidence>
<keyword evidence="3" id="KW-0813">Transport</keyword>
<comment type="similarity">
    <text evidence="2 16">Belongs to the cation transport ATPase (P-type) (TC 3.A.3) family. Type IV subfamily.</text>
</comment>
<dbReference type="OrthoDB" id="377733at2759"/>
<feature type="binding site" evidence="14">
    <location>
        <position position="432"/>
    </location>
    <ligand>
        <name>ATP</name>
        <dbReference type="ChEBI" id="CHEBI:30616"/>
    </ligand>
</feature>
<feature type="binding site" evidence="14">
    <location>
        <position position="537"/>
    </location>
    <ligand>
        <name>ATP</name>
        <dbReference type="ChEBI" id="CHEBI:30616"/>
    </ligand>
</feature>
<feature type="active site" description="4-aspartylphosphate intermediate" evidence="13">
    <location>
        <position position="432"/>
    </location>
</feature>
<dbReference type="NCBIfam" id="TIGR01494">
    <property type="entry name" value="ATPase_P-type"/>
    <property type="match status" value="1"/>
</dbReference>
<evidence type="ECO:0000256" key="15">
    <source>
        <dbReference type="PIRSR" id="PIRSR606539-3"/>
    </source>
</evidence>
<feature type="binding site" evidence="14">
    <location>
        <position position="859"/>
    </location>
    <ligand>
        <name>ATP</name>
        <dbReference type="ChEBI" id="CHEBI:30616"/>
    </ligand>
</feature>
<feature type="transmembrane region" description="Helical" evidence="16">
    <location>
        <begin position="363"/>
        <end position="384"/>
    </location>
</feature>
<feature type="transmembrane region" description="Helical" evidence="16">
    <location>
        <begin position="911"/>
        <end position="930"/>
    </location>
</feature>
<accession>A0A067CRU8</accession>
<dbReference type="EMBL" id="KK583193">
    <property type="protein sequence ID" value="KDO33198.1"/>
    <property type="molecule type" value="Genomic_DNA"/>
</dbReference>
<dbReference type="InterPro" id="IPR006539">
    <property type="entry name" value="P-type_ATPase_IV"/>
</dbReference>
<dbReference type="KEGG" id="spar:SPRG_02010"/>
<keyword evidence="5 15" id="KW-0479">Metal-binding</keyword>
<feature type="binding site" evidence="14">
    <location>
        <position position="588"/>
    </location>
    <ligand>
        <name>ATP</name>
        <dbReference type="ChEBI" id="CHEBI:30616"/>
    </ligand>
</feature>
<feature type="binding site" evidence="15">
    <location>
        <position position="859"/>
    </location>
    <ligand>
        <name>Mg(2+)</name>
        <dbReference type="ChEBI" id="CHEBI:18420"/>
    </ligand>
</feature>
<dbReference type="InterPro" id="IPR036412">
    <property type="entry name" value="HAD-like_sf"/>
</dbReference>
<evidence type="ECO:0000313" key="19">
    <source>
        <dbReference type="EMBL" id="KDO33198.1"/>
    </source>
</evidence>
<dbReference type="Gene3D" id="3.40.1110.10">
    <property type="entry name" value="Calcium-transporting ATPase, cytoplasmic domain N"/>
    <property type="match status" value="1"/>
</dbReference>
<name>A0A067CRU8_SAPPC</name>
<feature type="transmembrane region" description="Helical" evidence="16">
    <location>
        <begin position="78"/>
        <end position="95"/>
    </location>
</feature>
<gene>
    <name evidence="19" type="ORF">SPRG_02010</name>
</gene>
<feature type="transmembrane region" description="Helical" evidence="16">
    <location>
        <begin position="1086"/>
        <end position="1108"/>
    </location>
</feature>
<dbReference type="GO" id="GO:0140326">
    <property type="term" value="F:ATPase-coupled intramembrane lipid transporter activity"/>
    <property type="evidence" value="ECO:0007669"/>
    <property type="project" value="UniProtKB-EC"/>
</dbReference>
<keyword evidence="7 14" id="KW-0067">ATP-binding</keyword>
<feature type="transmembrane region" description="Helical" evidence="16">
    <location>
        <begin position="950"/>
        <end position="969"/>
    </location>
</feature>
<dbReference type="VEuPathDB" id="FungiDB:SPRG_02010"/>
<dbReference type="InterPro" id="IPR023298">
    <property type="entry name" value="ATPase_P-typ_TM_dom_sf"/>
</dbReference>
<dbReference type="PROSITE" id="PS00154">
    <property type="entry name" value="ATPASE_E1_E2"/>
    <property type="match status" value="1"/>
</dbReference>
<comment type="cofactor">
    <cofactor evidence="15">
        <name>Mg(2+)</name>
        <dbReference type="ChEBI" id="CHEBI:18420"/>
    </cofactor>
</comment>
<dbReference type="GO" id="GO:0016887">
    <property type="term" value="F:ATP hydrolysis activity"/>
    <property type="evidence" value="ECO:0007669"/>
    <property type="project" value="InterPro"/>
</dbReference>
<dbReference type="SUPFAM" id="SSF81665">
    <property type="entry name" value="Calcium ATPase, transmembrane domain M"/>
    <property type="match status" value="1"/>
</dbReference>
<dbReference type="InterPro" id="IPR018303">
    <property type="entry name" value="ATPase_P-typ_P_site"/>
</dbReference>
<dbReference type="GO" id="GO:0045332">
    <property type="term" value="P:phospholipid translocation"/>
    <property type="evidence" value="ECO:0007669"/>
    <property type="project" value="TreeGrafter"/>
</dbReference>
<sequence length="1326" mass="148411">MTEDPLRVQVNVEPTSPYQMVLSPHQSPIDDAEAFRTVHLNDAPANASYRYCSNTIVTSRYTPLNFLPKILWYEFSKLANFYFLVISVMQCIKPISNTGGFPASLPALIVIVTIDMAFAAMEDYRRHVADDTTNFAPVQRYNRSKMAFEGCTSEEIRVGDIIKVCNREVIPADVVILGAFEPDPARPAGICYVETKSLDGETNLKLRQGLECTYTTVQDDSHLADLEGRVLCEQPNNSIHRFSGTLTLRNGVQETIGANAILLRGCTLRNTEYIYGLVVNTGPDTKIMMASQNKKTVKWSNMERRLNTQILYICGLMVVLCLCGAIGATVWNRRYLSNKPNDKAWYLFFSSRDVTVANPVANFFLLFLYFFLLLNSFIPVSLYVSMTSVKFVQAYFMNHDLKMYHAESDTPCQVRTMSLNEELGQVDYVFSDKTGTLTCNVMEFRKCSIRGVAYGLGDTEVGLAAKRRQGKCDETTVDLSQHRSVTAPFVNFQDDALFVADPETLAPFFEHLAVCHTVMPETSADGSLRLSASSPDEQALVAAAACFGFKFFARAPGEAVIEKLDYLGGDSDASRGVVTYKVLDVLEFNSTRKRMSVIARGPNGQLVLLCKGADTVIYERLSETTSAAVALVRQKTLEHMEMFASEGLRTLVIASAPIDEAFYAEWSVKYRAACNDMREIERRREGEPNAIDLLMEEMEMDLEILGATAIEDKLQEGVPDTIAKLREAAIKVWMLTGDKQETAINIGFACQLLHMEMELVVICADDHPDISSIRAKLEEFSHVPVLDDGTPAELGLVMDGETLELALLHCPLLLLAVAQQCAAVIACRVSPAQKAQLVQLVKSNVPTARTLAIGDGANDVSMILSAHIGVGISGQEGMQAANSSDYAIAQFRFLKRLLFVHGRWNYNRMSIVILYIFYKNVMMNLTQYWYMFFTGYSGQKFFLEWGLQGYNLFFTALPIVVVGALDQDLPDYICEGFPRLYRMGQSNTKFNTLIVWRWILSCFWQSMVICLFTVYGLQLEHSTTPMWVFGAAAFTIVIVVVTLKLALHQYLITGWHVALFTVSAGFWPVVGFIVSTGTFSLYWRGAFHVVMCSPGFWLSFPLILFAALSRDYFWKGYQRAFSPTYTHLAQEVHCFKWHQIAHQLLSYPPPPQFCLAELERLQAAASTTEKNDTMDQELRGEKNMASSASPGFKSTSTRRLRGTAFSYDADSVMAQGFMATDTSLSKARISFDRHASRGSMALQMDLAAPSVDSPYEVQRQERGLPPRVARAPTVGNVFQHATGRRTRTRRASSMEELTAREREALQMVRRFSVRTSLHGPRGDFAF</sequence>
<feature type="binding site" evidence="15">
    <location>
        <position position="434"/>
    </location>
    <ligand>
        <name>Mg(2+)</name>
        <dbReference type="ChEBI" id="CHEBI:18420"/>
    </ligand>
</feature>
<feature type="domain" description="P-type ATPase C-terminal" evidence="18">
    <location>
        <begin position="881"/>
        <end position="1124"/>
    </location>
</feature>
<evidence type="ECO:0000313" key="20">
    <source>
        <dbReference type="Proteomes" id="UP000030745"/>
    </source>
</evidence>
<dbReference type="PANTHER" id="PTHR24092">
    <property type="entry name" value="PROBABLE PHOSPHOLIPID-TRANSPORTING ATPASE"/>
    <property type="match status" value="1"/>
</dbReference>
<organism evidence="19 20">
    <name type="scientific">Saprolegnia parasitica (strain CBS 223.65)</name>
    <dbReference type="NCBI Taxonomy" id="695850"/>
    <lineage>
        <taxon>Eukaryota</taxon>
        <taxon>Sar</taxon>
        <taxon>Stramenopiles</taxon>
        <taxon>Oomycota</taxon>
        <taxon>Saprolegniomycetes</taxon>
        <taxon>Saprolegniales</taxon>
        <taxon>Saprolegniaceae</taxon>
        <taxon>Saprolegnia</taxon>
    </lineage>
</organism>
<feature type="binding site" evidence="14">
    <location>
        <position position="736"/>
    </location>
    <ligand>
        <name>ATP</name>
        <dbReference type="ChEBI" id="CHEBI:30616"/>
    </ligand>
</feature>
<dbReference type="Pfam" id="PF13246">
    <property type="entry name" value="Cation_ATPase"/>
    <property type="match status" value="1"/>
</dbReference>
<evidence type="ECO:0000256" key="6">
    <source>
        <dbReference type="ARBA" id="ARBA00022741"/>
    </source>
</evidence>
<dbReference type="SFLD" id="SFLDG00002">
    <property type="entry name" value="C1.7:_P-type_atpase_like"/>
    <property type="match status" value="1"/>
</dbReference>
<feature type="binding site" evidence="14">
    <location>
        <position position="828"/>
    </location>
    <ligand>
        <name>ATP</name>
        <dbReference type="ChEBI" id="CHEBI:30616"/>
    </ligand>
</feature>
<feature type="binding site" evidence="15">
    <location>
        <position position="855"/>
    </location>
    <ligand>
        <name>Mg(2+)</name>
        <dbReference type="ChEBI" id="CHEBI:18420"/>
    </ligand>
</feature>
<evidence type="ECO:0000256" key="9">
    <source>
        <dbReference type="ARBA" id="ARBA00022967"/>
    </source>
</evidence>
<dbReference type="GO" id="GO:0000287">
    <property type="term" value="F:magnesium ion binding"/>
    <property type="evidence" value="ECO:0007669"/>
    <property type="project" value="UniProtKB-UniRule"/>
</dbReference>
<feature type="binding site" evidence="14">
    <location>
        <position position="738"/>
    </location>
    <ligand>
        <name>ATP</name>
        <dbReference type="ChEBI" id="CHEBI:30616"/>
    </ligand>
</feature>
<dbReference type="SFLD" id="SFLDS00003">
    <property type="entry name" value="Haloacid_Dehalogenase"/>
    <property type="match status" value="1"/>
</dbReference>
<evidence type="ECO:0000256" key="13">
    <source>
        <dbReference type="PIRSR" id="PIRSR606539-1"/>
    </source>
</evidence>
<keyword evidence="6 14" id="KW-0547">Nucleotide-binding</keyword>
<evidence type="ECO:0000256" key="4">
    <source>
        <dbReference type="ARBA" id="ARBA00022692"/>
    </source>
</evidence>
<evidence type="ECO:0000256" key="7">
    <source>
        <dbReference type="ARBA" id="ARBA00022840"/>
    </source>
</evidence>
<reference evidence="19 20" key="1">
    <citation type="journal article" date="2013" name="PLoS Genet.">
        <title>Distinctive expansion of potential virulence genes in the genome of the oomycete fish pathogen Saprolegnia parasitica.</title>
        <authorList>
            <person name="Jiang R.H."/>
            <person name="de Bruijn I."/>
            <person name="Haas B.J."/>
            <person name="Belmonte R."/>
            <person name="Lobach L."/>
            <person name="Christie J."/>
            <person name="van den Ackerveken G."/>
            <person name="Bottin A."/>
            <person name="Bulone V."/>
            <person name="Diaz-Moreno S.M."/>
            <person name="Dumas B."/>
            <person name="Fan L."/>
            <person name="Gaulin E."/>
            <person name="Govers F."/>
            <person name="Grenville-Briggs L.J."/>
            <person name="Horner N.R."/>
            <person name="Levin J.Z."/>
            <person name="Mammella M."/>
            <person name="Meijer H.J."/>
            <person name="Morris P."/>
            <person name="Nusbaum C."/>
            <person name="Oome S."/>
            <person name="Phillips A.J."/>
            <person name="van Rooyen D."/>
            <person name="Rzeszutek E."/>
            <person name="Saraiva M."/>
            <person name="Secombes C.J."/>
            <person name="Seidl M.F."/>
            <person name="Snel B."/>
            <person name="Stassen J.H."/>
            <person name="Sykes S."/>
            <person name="Tripathy S."/>
            <person name="van den Berg H."/>
            <person name="Vega-Arreguin J.C."/>
            <person name="Wawra S."/>
            <person name="Young S.K."/>
            <person name="Zeng Q."/>
            <person name="Dieguez-Uribeondo J."/>
            <person name="Russ C."/>
            <person name="Tyler B.M."/>
            <person name="van West P."/>
        </authorList>
    </citation>
    <scope>NUCLEOTIDE SEQUENCE [LARGE SCALE GENOMIC DNA]</scope>
    <source>
        <strain evidence="19 20">CBS 223.65</strain>
    </source>
</reference>
<comment type="catalytic activity">
    <reaction evidence="12 16">
        <text>ATP + H2O + phospholipidSide 1 = ADP + phosphate + phospholipidSide 2.</text>
        <dbReference type="EC" id="7.6.2.1"/>
    </reaction>
</comment>
<dbReference type="Proteomes" id="UP000030745">
    <property type="component" value="Unassembled WGS sequence"/>
</dbReference>
<feature type="binding site" evidence="15">
    <location>
        <position position="432"/>
    </location>
    <ligand>
        <name>Mg(2+)</name>
        <dbReference type="ChEBI" id="CHEBI:18420"/>
    </ligand>
</feature>
<evidence type="ECO:0000256" key="8">
    <source>
        <dbReference type="ARBA" id="ARBA00022842"/>
    </source>
</evidence>
<dbReference type="PRINTS" id="PR00119">
    <property type="entry name" value="CATATPASE"/>
</dbReference>
<dbReference type="SFLD" id="SFLDF00027">
    <property type="entry name" value="p-type_atpase"/>
    <property type="match status" value="1"/>
</dbReference>
<dbReference type="SUPFAM" id="SSF81653">
    <property type="entry name" value="Calcium ATPase, transduction domain A"/>
    <property type="match status" value="1"/>
</dbReference>
<feature type="binding site" evidence="14">
    <location>
        <position position="649"/>
    </location>
    <ligand>
        <name>ATP</name>
        <dbReference type="ChEBI" id="CHEBI:30616"/>
    </ligand>
</feature>
<dbReference type="GO" id="GO:0005524">
    <property type="term" value="F:ATP binding"/>
    <property type="evidence" value="ECO:0007669"/>
    <property type="project" value="UniProtKB-UniRule"/>
</dbReference>
<keyword evidence="9 16" id="KW-1278">Translocase</keyword>
<feature type="transmembrane region" description="Helical" evidence="16">
    <location>
        <begin position="990"/>
        <end position="1015"/>
    </location>
</feature>
<evidence type="ECO:0000256" key="16">
    <source>
        <dbReference type="RuleBase" id="RU362033"/>
    </source>
</evidence>
<dbReference type="Gene3D" id="3.40.50.1000">
    <property type="entry name" value="HAD superfamily/HAD-like"/>
    <property type="match status" value="1"/>
</dbReference>
<evidence type="ECO:0000256" key="1">
    <source>
        <dbReference type="ARBA" id="ARBA00004127"/>
    </source>
</evidence>
<comment type="subcellular location">
    <subcellularLocation>
        <location evidence="1">Endomembrane system</location>
        <topology evidence="1">Multi-pass membrane protein</topology>
    </subcellularLocation>
    <subcellularLocation>
        <location evidence="16">Membrane</location>
        <topology evidence="16">Multi-pass membrane protein</topology>
    </subcellularLocation>
</comment>
<feature type="binding site" evidence="14">
    <location>
        <position position="737"/>
    </location>
    <ligand>
        <name>ATP</name>
        <dbReference type="ChEBI" id="CHEBI:30616"/>
    </ligand>
</feature>
<dbReference type="RefSeq" id="XP_012195959.1">
    <property type="nucleotide sequence ID" value="XM_012340569.1"/>
</dbReference>
<dbReference type="EC" id="7.6.2.1" evidence="16"/>
<feature type="domain" description="P-type ATPase N-terminal" evidence="17">
    <location>
        <begin position="38"/>
        <end position="101"/>
    </location>
</feature>
<keyword evidence="20" id="KW-1185">Reference proteome</keyword>
<dbReference type="STRING" id="695850.A0A067CRU8"/>
<dbReference type="NCBIfam" id="TIGR01652">
    <property type="entry name" value="ATPase-Plipid"/>
    <property type="match status" value="1"/>
</dbReference>
<dbReference type="PANTHER" id="PTHR24092:SF180">
    <property type="entry name" value="PHOSPHOLIPID-TRANSPORTING ATPASE DNF1-RELATED"/>
    <property type="match status" value="1"/>
</dbReference>
<dbReference type="Pfam" id="PF16212">
    <property type="entry name" value="PhoLip_ATPase_C"/>
    <property type="match status" value="1"/>
</dbReference>
<feature type="transmembrane region" description="Helical" evidence="16">
    <location>
        <begin position="101"/>
        <end position="121"/>
    </location>
</feature>
<feature type="binding site" evidence="14">
    <location>
        <position position="858"/>
    </location>
    <ligand>
        <name>ATP</name>
        <dbReference type="ChEBI" id="CHEBI:30616"/>
    </ligand>
</feature>
<dbReference type="InterPro" id="IPR023214">
    <property type="entry name" value="HAD_sf"/>
</dbReference>
<feature type="transmembrane region" description="Helical" evidence="16">
    <location>
        <begin position="1054"/>
        <end position="1074"/>
    </location>
</feature>
<evidence type="ECO:0000256" key="2">
    <source>
        <dbReference type="ARBA" id="ARBA00008109"/>
    </source>
</evidence>
<keyword evidence="10 16" id="KW-1133">Transmembrane helix</keyword>
<dbReference type="GO" id="GO:0005886">
    <property type="term" value="C:plasma membrane"/>
    <property type="evidence" value="ECO:0007669"/>
    <property type="project" value="TreeGrafter"/>
</dbReference>
<keyword evidence="11 16" id="KW-0472">Membrane</keyword>
<evidence type="ECO:0000256" key="14">
    <source>
        <dbReference type="PIRSR" id="PIRSR606539-2"/>
    </source>
</evidence>
<dbReference type="InterPro" id="IPR032631">
    <property type="entry name" value="P-type_ATPase_N"/>
</dbReference>
<feature type="binding site" evidence="14">
    <location>
        <position position="834"/>
    </location>
    <ligand>
        <name>ATP</name>
        <dbReference type="ChEBI" id="CHEBI:30616"/>
    </ligand>
</feature>
<dbReference type="SUPFAM" id="SSF56784">
    <property type="entry name" value="HAD-like"/>
    <property type="match status" value="1"/>
</dbReference>
<feature type="binding site" evidence="14">
    <location>
        <position position="611"/>
    </location>
    <ligand>
        <name>ATP</name>
        <dbReference type="ChEBI" id="CHEBI:30616"/>
    </ligand>
</feature>
<proteinExistence type="inferred from homology"/>
<dbReference type="SUPFAM" id="SSF81660">
    <property type="entry name" value="Metal cation-transporting ATPase, ATP-binding domain N"/>
    <property type="match status" value="1"/>
</dbReference>
<feature type="transmembrane region" description="Helical" evidence="16">
    <location>
        <begin position="1027"/>
        <end position="1047"/>
    </location>
</feature>
<feature type="transmembrane region" description="Helical" evidence="16">
    <location>
        <begin position="310"/>
        <end position="331"/>
    </location>
</feature>
<dbReference type="Pfam" id="PF16209">
    <property type="entry name" value="PhoLip_ATPase_N"/>
    <property type="match status" value="1"/>
</dbReference>
<dbReference type="InterPro" id="IPR023299">
    <property type="entry name" value="ATPase_P-typ_cyto_dom_N"/>
</dbReference>
<feature type="binding site" evidence="14">
    <location>
        <position position="434"/>
    </location>
    <ligand>
        <name>ATP</name>
        <dbReference type="ChEBI" id="CHEBI:30616"/>
    </ligand>
</feature>
<dbReference type="InterPro" id="IPR008250">
    <property type="entry name" value="ATPase_P-typ_transduc_dom_A_sf"/>
</dbReference>
<dbReference type="FunFam" id="3.40.50.1000:FF:000014">
    <property type="entry name" value="Phospholipid-transporting ATPase"/>
    <property type="match status" value="1"/>
</dbReference>
<dbReference type="Gene3D" id="2.70.150.10">
    <property type="entry name" value="Calcium-transporting ATPase, cytoplasmic transduction domain A"/>
    <property type="match status" value="1"/>
</dbReference>